<evidence type="ECO:0000313" key="2">
    <source>
        <dbReference type="Proteomes" id="UP001596524"/>
    </source>
</evidence>
<gene>
    <name evidence="1" type="ORF">ACFQO6_04280</name>
</gene>
<dbReference type="PANTHER" id="PTHR34496">
    <property type="entry name" value="GLCNAC TRANSFERASE-RELATED"/>
    <property type="match status" value="1"/>
</dbReference>
<comment type="caution">
    <text evidence="1">The sequence shown here is derived from an EMBL/GenBank/DDBJ whole genome shotgun (WGS) entry which is preliminary data.</text>
</comment>
<dbReference type="RefSeq" id="WP_255889576.1">
    <property type="nucleotide sequence ID" value="NZ_JAFMZM010000002.1"/>
</dbReference>
<accession>A0ABW2N0W5</accession>
<protein>
    <submittedName>
        <fullName evidence="1">UDP-N-acetylglucosamine-transferase</fullName>
    </submittedName>
</protein>
<dbReference type="InterPro" id="IPR029044">
    <property type="entry name" value="Nucleotide-diphossugar_trans"/>
</dbReference>
<reference evidence="2" key="1">
    <citation type="journal article" date="2019" name="Int. J. Syst. Evol. Microbiol.">
        <title>The Global Catalogue of Microorganisms (GCM) 10K type strain sequencing project: providing services to taxonomists for standard genome sequencing and annotation.</title>
        <authorList>
            <consortium name="The Broad Institute Genomics Platform"/>
            <consortium name="The Broad Institute Genome Sequencing Center for Infectious Disease"/>
            <person name="Wu L."/>
            <person name="Ma J."/>
        </authorList>
    </citation>
    <scope>NUCLEOTIDE SEQUENCE [LARGE SCALE GENOMIC DNA]</scope>
    <source>
        <strain evidence="2">FCH27</strain>
    </source>
</reference>
<dbReference type="EMBL" id="JBHTCH010000004">
    <property type="protein sequence ID" value="MFC7359479.1"/>
    <property type="molecule type" value="Genomic_DNA"/>
</dbReference>
<name>A0ABW2N0W5_9ACTN</name>
<evidence type="ECO:0000313" key="1">
    <source>
        <dbReference type="EMBL" id="MFC7359479.1"/>
    </source>
</evidence>
<dbReference type="SUPFAM" id="SSF53448">
    <property type="entry name" value="Nucleotide-diphospho-sugar transferases"/>
    <property type="match status" value="1"/>
</dbReference>
<sequence>MHRGPPRIYVQVPAYRDAQLVPTLRDLLDMAARPERLVVAVAWQHGQDEAWSAGELRRLSTHLLDLPATGSQGCNWARELLQQRWDGEEYTLFLDSHHRFVPGWDDALLDLHRRLQEGGVERPLLSGYLPPFDPADDPGGRVRAVYRMDLAERRGGLMYRLTGHVVPGWDGLRRPTAAAFVSLHLLFVEGRFNEVVPMDPGIYFFADEVAVALRAFTHGYDLFHPHVVLGWHLYDRGSRTTHWADHADGVTRTAQSLERIRSLYAGADLGSYGLGGLRSRHDYERLVGRRLCDEARHGGHNLEEVS</sequence>
<organism evidence="1 2">
    <name type="scientific">Nocardioides astragali</name>
    <dbReference type="NCBI Taxonomy" id="1776736"/>
    <lineage>
        <taxon>Bacteria</taxon>
        <taxon>Bacillati</taxon>
        <taxon>Actinomycetota</taxon>
        <taxon>Actinomycetes</taxon>
        <taxon>Propionibacteriales</taxon>
        <taxon>Nocardioidaceae</taxon>
        <taxon>Nocardioides</taxon>
    </lineage>
</organism>
<dbReference type="Proteomes" id="UP001596524">
    <property type="component" value="Unassembled WGS sequence"/>
</dbReference>
<keyword evidence="2" id="KW-1185">Reference proteome</keyword>
<proteinExistence type="predicted"/>
<dbReference type="InterPro" id="IPR021067">
    <property type="entry name" value="Glycosyltransferase"/>
</dbReference>
<dbReference type="Pfam" id="PF11397">
    <property type="entry name" value="GlcNAc"/>
    <property type="match status" value="2"/>
</dbReference>
<dbReference type="PANTHER" id="PTHR34496:SF10">
    <property type="entry name" value="GLCNAC TRANSFERASE"/>
    <property type="match status" value="1"/>
</dbReference>